<dbReference type="EnsemblPlants" id="OMERI11G00520.1">
    <property type="protein sequence ID" value="OMERI11G00520.1"/>
    <property type="gene ID" value="OMERI11G00520"/>
</dbReference>
<name>A0A0E0F1C7_9ORYZ</name>
<feature type="region of interest" description="Disordered" evidence="1">
    <location>
        <begin position="508"/>
        <end position="541"/>
    </location>
</feature>
<feature type="domain" description="DUF6598" evidence="2">
    <location>
        <begin position="653"/>
        <end position="899"/>
    </location>
</feature>
<reference evidence="3" key="2">
    <citation type="submission" date="2018-05" db="EMBL/GenBank/DDBJ databases">
        <title>OmerRS3 (Oryza meridionalis Reference Sequence Version 3).</title>
        <authorList>
            <person name="Zhang J."/>
            <person name="Kudrna D."/>
            <person name="Lee S."/>
            <person name="Talag J."/>
            <person name="Welchert J."/>
            <person name="Wing R.A."/>
        </authorList>
    </citation>
    <scope>NUCLEOTIDE SEQUENCE [LARGE SCALE GENOMIC DNA]</scope>
    <source>
        <strain evidence="3">cv. OR44</strain>
    </source>
</reference>
<dbReference type="AlphaFoldDB" id="A0A0E0F1C7"/>
<evidence type="ECO:0000313" key="3">
    <source>
        <dbReference type="EnsemblPlants" id="OMERI11G00520.1"/>
    </source>
</evidence>
<keyword evidence="4" id="KW-1185">Reference proteome</keyword>
<organism evidence="3">
    <name type="scientific">Oryza meridionalis</name>
    <dbReference type="NCBI Taxonomy" id="40149"/>
    <lineage>
        <taxon>Eukaryota</taxon>
        <taxon>Viridiplantae</taxon>
        <taxon>Streptophyta</taxon>
        <taxon>Embryophyta</taxon>
        <taxon>Tracheophyta</taxon>
        <taxon>Spermatophyta</taxon>
        <taxon>Magnoliopsida</taxon>
        <taxon>Liliopsida</taxon>
        <taxon>Poales</taxon>
        <taxon>Poaceae</taxon>
        <taxon>BOP clade</taxon>
        <taxon>Oryzoideae</taxon>
        <taxon>Oryzeae</taxon>
        <taxon>Oryzinae</taxon>
        <taxon>Oryza</taxon>
    </lineage>
</organism>
<accession>A0A0E0F1C7</accession>
<sequence>MGLGMLGLDRKIKGKTKRSSFSLQSDTLGFVSLGSMAAEKALDSKRLLGIEESARMRMRDKGRLSDETPSEEGQEIIRFRRGWESLYSHRHRSFDATTFAPMRYTHYADCNYGLQIFSVKVNQLLLNEEEEEGLHWPLHVYGLIATRDSLDPRRNLLFNRTRDNCQILTQQDPFLLLTGPTRAVVLIDPVKFEIQLKAKGRNPPFIVRRRRRCKRSELEFALALLVRSVEATISVQVVDGSWPDDLGGQVVARMASISDAIKLLDSRSADGGRVPICPDDGVVKLSRRVVSVELAGGLEVDVLALHKKLVDDDDDVDGSKGDSNGLLDVAAADKVSFTPKRASTSCGICDLGFCKLEITVAWSLTASLANERAYLEFWNVRQSNVHVAGSYLFKWSGAWTVVCLAVVGFVACTSCRIGFLSPVGYRVVDHWRPPPAKTIVPVGRLDPTVATQPREPQQRRDGCKAVGPTTTFLQTLDEELMLEVDAVLFSFTAEPCLLPTHRLGRGDFRSDPIRGGSSTTHPHGLRQISSKKKCFRPRGGFPEKDRSIDRISLWITINCCMATRRGDRRKKSSSSDGGERMMRDLLMMQRLEVEEEEEESQAEEDYEIVMFRRVWTRWHGRNFGSFDDTTYPAMRYTFGRIPKSSFAGCDNGLQIFSIKLLLRNTSTTDHQLQWPLHVYGLVATRDSLDPRRNLLFNRIRDNCQILTQQDPFLVLTGPSRAIVLIDPVQFEVQLKAKSNNNTLHDHPDQDQIVNFGVVDSGYLPGPTSHCIGKRSEGEFAISVFDRSIEATIISVQLVGGSSWPDHLQGRLVSRTASTIHQEIVLLDSQKQQDGKMPIDDGGFIQLSRRVVSVELAGQLIVQQVVDNDNDSKKDEIVAKHEIVFDPKEASLSVETCELQLGGGGGGPCKLQISVAWSLVDRLRHK</sequence>
<evidence type="ECO:0000256" key="1">
    <source>
        <dbReference type="SAM" id="MobiDB-lite"/>
    </source>
</evidence>
<evidence type="ECO:0000259" key="2">
    <source>
        <dbReference type="Pfam" id="PF20241"/>
    </source>
</evidence>
<feature type="domain" description="DUF6598" evidence="2">
    <location>
        <begin position="114"/>
        <end position="360"/>
    </location>
</feature>
<dbReference type="Gramene" id="OMERI11G00520.1">
    <property type="protein sequence ID" value="OMERI11G00520.1"/>
    <property type="gene ID" value="OMERI11G00520"/>
</dbReference>
<dbReference type="PANTHER" id="PTHR33065:SF88">
    <property type="entry name" value="OS11G0104220 PROTEIN"/>
    <property type="match status" value="1"/>
</dbReference>
<proteinExistence type="predicted"/>
<dbReference type="eggNOG" id="ENOG502R875">
    <property type="taxonomic scope" value="Eukaryota"/>
</dbReference>
<protein>
    <recommendedName>
        <fullName evidence="2">DUF6598 domain-containing protein</fullName>
    </recommendedName>
</protein>
<dbReference type="STRING" id="40149.A0A0E0F1C7"/>
<dbReference type="Pfam" id="PF20241">
    <property type="entry name" value="DUF6598"/>
    <property type="match status" value="2"/>
</dbReference>
<dbReference type="PANTHER" id="PTHR33065">
    <property type="entry name" value="OS07G0486400 PROTEIN"/>
    <property type="match status" value="1"/>
</dbReference>
<evidence type="ECO:0000313" key="4">
    <source>
        <dbReference type="Proteomes" id="UP000008021"/>
    </source>
</evidence>
<reference evidence="3" key="1">
    <citation type="submission" date="2015-04" db="UniProtKB">
        <authorList>
            <consortium name="EnsemblPlants"/>
        </authorList>
    </citation>
    <scope>IDENTIFICATION</scope>
</reference>
<dbReference type="InterPro" id="IPR046533">
    <property type="entry name" value="DUF6598"/>
</dbReference>
<dbReference type="Proteomes" id="UP000008021">
    <property type="component" value="Chromosome 11"/>
</dbReference>